<accession>A0ABV2KHU2</accession>
<organism evidence="1 2">
    <name type="scientific">Sporosarcina psychrophila</name>
    <name type="common">Bacillus psychrophilus</name>
    <dbReference type="NCBI Taxonomy" id="1476"/>
    <lineage>
        <taxon>Bacteria</taxon>
        <taxon>Bacillati</taxon>
        <taxon>Bacillota</taxon>
        <taxon>Bacilli</taxon>
        <taxon>Bacillales</taxon>
        <taxon>Caryophanaceae</taxon>
        <taxon>Sporosarcina</taxon>
    </lineage>
</organism>
<gene>
    <name evidence="1" type="ORF">ABIC55_004805</name>
</gene>
<dbReference type="EMBL" id="JBEPME010000014">
    <property type="protein sequence ID" value="MET3659659.1"/>
    <property type="molecule type" value="Genomic_DNA"/>
</dbReference>
<dbReference type="Proteomes" id="UP001549104">
    <property type="component" value="Unassembled WGS sequence"/>
</dbReference>
<evidence type="ECO:0008006" key="3">
    <source>
        <dbReference type="Google" id="ProtNLM"/>
    </source>
</evidence>
<protein>
    <recommendedName>
        <fullName evidence="3">Baseplate protein J-like domain-containing protein</fullName>
    </recommendedName>
</protein>
<evidence type="ECO:0000313" key="1">
    <source>
        <dbReference type="EMBL" id="MET3659659.1"/>
    </source>
</evidence>
<sequence>MNEVSREFKQAVYAPIRKTAAKVVFEILDNAAYDDADIEAEGAEISKSYQMIDKVRAMSDKFATFEKDYFKLDGSFVIPPTSNEEAANTHQLGWWSRELCGADGVFPAPPKATFTFSEPHDSMGLTLHFDSLNNEYASDFDIIVYSAGDRMIAKEEVKDNKENTYVWVTGLDAYEKIEIIITKWATPFRRARIVEVDFGVLQEYEGDKLIKVSLIEQMNVVGDTLPANEVKFTIDNSDKNFNILNPVGFYRFLKERQELSISLGVDTGDDDFEFISTEGYYLTDWQSDEGALTTSFTARNVFELLDKDYIPKAADNLYDLAVDLMVKAKLTKYEIDETLNDIPTEGFKEKQTFRKALQCIGLASKSAVYQNRSGVITVKPFEILDQDTSYIYFTGPDMITGMVSPTVYSGYDMLNITFDNVFKEPQIKLDKLLQSITMTIHTGGTKEEHIFYNLENSEGVNFKCENPLINTIERAQEVAQWVIDESNLRALYQVNWRQNPALECGDIVLIEDSFGAEKQSRITKQEYNFSGYLSGRTDTKGGV</sequence>
<keyword evidence="2" id="KW-1185">Reference proteome</keyword>
<proteinExistence type="predicted"/>
<comment type="caution">
    <text evidence="1">The sequence shown here is derived from an EMBL/GenBank/DDBJ whole genome shotgun (WGS) entry which is preliminary data.</text>
</comment>
<dbReference type="RefSeq" id="WP_354315050.1">
    <property type="nucleotide sequence ID" value="NZ_JBEPME010000014.1"/>
</dbReference>
<evidence type="ECO:0000313" key="2">
    <source>
        <dbReference type="Proteomes" id="UP001549104"/>
    </source>
</evidence>
<reference evidence="1 2" key="1">
    <citation type="submission" date="2024-06" db="EMBL/GenBank/DDBJ databases">
        <title>Sorghum-associated microbial communities from plants grown in Nebraska, USA.</title>
        <authorList>
            <person name="Schachtman D."/>
        </authorList>
    </citation>
    <scope>NUCLEOTIDE SEQUENCE [LARGE SCALE GENOMIC DNA]</scope>
    <source>
        <strain evidence="1 2">1288</strain>
    </source>
</reference>
<name>A0ABV2KHU2_SPOPS</name>